<dbReference type="InterPro" id="IPR050706">
    <property type="entry name" value="Cyclic-di-GMP_PDE-like"/>
</dbReference>
<dbReference type="PANTHER" id="PTHR33121">
    <property type="entry name" value="CYCLIC DI-GMP PHOSPHODIESTERASE PDEF"/>
    <property type="match status" value="1"/>
</dbReference>
<dbReference type="RefSeq" id="WP_117154992.1">
    <property type="nucleotide sequence ID" value="NZ_BMLG01000008.1"/>
</dbReference>
<dbReference type="CDD" id="cd01948">
    <property type="entry name" value="EAL"/>
    <property type="match status" value="1"/>
</dbReference>
<evidence type="ECO:0000313" key="3">
    <source>
        <dbReference type="Proteomes" id="UP000618460"/>
    </source>
</evidence>
<proteinExistence type="predicted"/>
<evidence type="ECO:0000313" key="2">
    <source>
        <dbReference type="EMBL" id="GGM32084.1"/>
    </source>
</evidence>
<comment type="caution">
    <text evidence="2">The sequence shown here is derived from an EMBL/GenBank/DDBJ whole genome shotgun (WGS) entry which is preliminary data.</text>
</comment>
<dbReference type="SMART" id="SM00052">
    <property type="entry name" value="EAL"/>
    <property type="match status" value="1"/>
</dbReference>
<dbReference type="AlphaFoldDB" id="A0A917WUU9"/>
<protein>
    <recommendedName>
        <fullName evidence="1">EAL domain-containing protein</fullName>
    </recommendedName>
</protein>
<dbReference type="SUPFAM" id="SSF141868">
    <property type="entry name" value="EAL domain-like"/>
    <property type="match status" value="1"/>
</dbReference>
<dbReference type="GO" id="GO:0071111">
    <property type="term" value="F:cyclic-guanylate-specific phosphodiesterase activity"/>
    <property type="evidence" value="ECO:0007669"/>
    <property type="project" value="InterPro"/>
</dbReference>
<accession>A0A917WUU9</accession>
<sequence length="243" mass="27801">MLIDDFIEKEQFHHDFQPIFNIENGLRIGYEILLRTTIYPNPEFAFNEAKKANRLFDLDSQSIAKALSTYGSGGVSRKDELLFINVYPSTISDCTFIRLLHQLTRQNELSKENIVLEIAESELIEHPNCFMHELQALKQQGYRIALDDVGKGYANFDMLIELEPDYIKLDKMFANDLDTSTKKQGLIRFFLFYCKENQVTLILEGLETKAELLMAKDLGIPIGQGFFLGRPAALNQASKYTIG</sequence>
<dbReference type="OrthoDB" id="581425at2"/>
<keyword evidence="3" id="KW-1185">Reference proteome</keyword>
<dbReference type="Pfam" id="PF00563">
    <property type="entry name" value="EAL"/>
    <property type="match status" value="1"/>
</dbReference>
<dbReference type="Gene3D" id="3.20.20.450">
    <property type="entry name" value="EAL domain"/>
    <property type="match status" value="1"/>
</dbReference>
<dbReference type="PANTHER" id="PTHR33121:SF76">
    <property type="entry name" value="SIGNALING PROTEIN"/>
    <property type="match status" value="1"/>
</dbReference>
<dbReference type="Proteomes" id="UP000618460">
    <property type="component" value="Unassembled WGS sequence"/>
</dbReference>
<reference evidence="2" key="2">
    <citation type="submission" date="2020-09" db="EMBL/GenBank/DDBJ databases">
        <authorList>
            <person name="Sun Q."/>
            <person name="Zhou Y."/>
        </authorList>
    </citation>
    <scope>NUCLEOTIDE SEQUENCE</scope>
    <source>
        <strain evidence="2">CGMCC 1.6333</strain>
    </source>
</reference>
<dbReference type="PROSITE" id="PS50883">
    <property type="entry name" value="EAL"/>
    <property type="match status" value="1"/>
</dbReference>
<reference evidence="2" key="1">
    <citation type="journal article" date="2014" name="Int. J. Syst. Evol. Microbiol.">
        <title>Complete genome sequence of Corynebacterium casei LMG S-19264T (=DSM 44701T), isolated from a smear-ripened cheese.</title>
        <authorList>
            <consortium name="US DOE Joint Genome Institute (JGI-PGF)"/>
            <person name="Walter F."/>
            <person name="Albersmeier A."/>
            <person name="Kalinowski J."/>
            <person name="Ruckert C."/>
        </authorList>
    </citation>
    <scope>NUCLEOTIDE SEQUENCE</scope>
    <source>
        <strain evidence="2">CGMCC 1.6333</strain>
    </source>
</reference>
<gene>
    <name evidence="2" type="ORF">GCM10011351_17810</name>
</gene>
<name>A0A917WUU9_9BACI</name>
<dbReference type="EMBL" id="BMLG01000008">
    <property type="protein sequence ID" value="GGM32084.1"/>
    <property type="molecule type" value="Genomic_DNA"/>
</dbReference>
<dbReference type="InterPro" id="IPR035919">
    <property type="entry name" value="EAL_sf"/>
</dbReference>
<feature type="domain" description="EAL" evidence="1">
    <location>
        <begin position="1"/>
        <end position="243"/>
    </location>
</feature>
<evidence type="ECO:0000259" key="1">
    <source>
        <dbReference type="PROSITE" id="PS50883"/>
    </source>
</evidence>
<organism evidence="2 3">
    <name type="scientific">Paraliobacillus quinghaiensis</name>
    <dbReference type="NCBI Taxonomy" id="470815"/>
    <lineage>
        <taxon>Bacteria</taxon>
        <taxon>Bacillati</taxon>
        <taxon>Bacillota</taxon>
        <taxon>Bacilli</taxon>
        <taxon>Bacillales</taxon>
        <taxon>Bacillaceae</taxon>
        <taxon>Paraliobacillus</taxon>
    </lineage>
</organism>
<dbReference type="InterPro" id="IPR001633">
    <property type="entry name" value="EAL_dom"/>
</dbReference>